<feature type="compositionally biased region" description="Basic and acidic residues" evidence="1">
    <location>
        <begin position="25"/>
        <end position="38"/>
    </location>
</feature>
<protein>
    <submittedName>
        <fullName evidence="2">Uncharacterized protein</fullName>
    </submittedName>
</protein>
<dbReference type="EMBL" id="BKCJ011161371">
    <property type="protein sequence ID" value="GFC96629.1"/>
    <property type="molecule type" value="Genomic_DNA"/>
</dbReference>
<dbReference type="AlphaFoldDB" id="A0A699SH71"/>
<feature type="compositionally biased region" description="Polar residues" evidence="1">
    <location>
        <begin position="60"/>
        <end position="81"/>
    </location>
</feature>
<organism evidence="2">
    <name type="scientific">Tanacetum cinerariifolium</name>
    <name type="common">Dalmatian daisy</name>
    <name type="synonym">Chrysanthemum cinerariifolium</name>
    <dbReference type="NCBI Taxonomy" id="118510"/>
    <lineage>
        <taxon>Eukaryota</taxon>
        <taxon>Viridiplantae</taxon>
        <taxon>Streptophyta</taxon>
        <taxon>Embryophyta</taxon>
        <taxon>Tracheophyta</taxon>
        <taxon>Spermatophyta</taxon>
        <taxon>Magnoliopsida</taxon>
        <taxon>eudicotyledons</taxon>
        <taxon>Gunneridae</taxon>
        <taxon>Pentapetalae</taxon>
        <taxon>asterids</taxon>
        <taxon>campanulids</taxon>
        <taxon>Asterales</taxon>
        <taxon>Asteraceae</taxon>
        <taxon>Asteroideae</taxon>
        <taxon>Anthemideae</taxon>
        <taxon>Anthemidinae</taxon>
        <taxon>Tanacetum</taxon>
    </lineage>
</organism>
<comment type="caution">
    <text evidence="2">The sequence shown here is derived from an EMBL/GenBank/DDBJ whole genome shotgun (WGS) entry which is preliminary data.</text>
</comment>
<accession>A0A699SH71</accession>
<evidence type="ECO:0000313" key="2">
    <source>
        <dbReference type="EMBL" id="GFC96629.1"/>
    </source>
</evidence>
<proteinExistence type="predicted"/>
<reference evidence="2" key="1">
    <citation type="journal article" date="2019" name="Sci. Rep.">
        <title>Draft genome of Tanacetum cinerariifolium, the natural source of mosquito coil.</title>
        <authorList>
            <person name="Yamashiro T."/>
            <person name="Shiraishi A."/>
            <person name="Satake H."/>
            <person name="Nakayama K."/>
        </authorList>
    </citation>
    <scope>NUCLEOTIDE SEQUENCE</scope>
</reference>
<name>A0A699SH71_TANCI</name>
<evidence type="ECO:0000256" key="1">
    <source>
        <dbReference type="SAM" id="MobiDB-lite"/>
    </source>
</evidence>
<feature type="non-terminal residue" evidence="2">
    <location>
        <position position="1"/>
    </location>
</feature>
<feature type="compositionally biased region" description="Polar residues" evidence="1">
    <location>
        <begin position="1"/>
        <end position="23"/>
    </location>
</feature>
<gene>
    <name evidence="2" type="ORF">Tci_868599</name>
</gene>
<feature type="region of interest" description="Disordered" evidence="1">
    <location>
        <begin position="1"/>
        <end position="81"/>
    </location>
</feature>
<sequence length="81" mass="8938">STPQDKQPSTNIQSTSAPSTYTNVHAKENNYDQAKEGEQLQDDEFTNPLCAPAQEEAESSSHNVGNSDVPTFNQPHVSEYR</sequence>